<feature type="domain" description="Pyridoxamine 5'-phosphate oxidase N-terminal" evidence="1">
    <location>
        <begin position="20"/>
        <end position="141"/>
    </location>
</feature>
<dbReference type="RefSeq" id="WP_129332280.1">
    <property type="nucleotide sequence ID" value="NZ_SDVB01000238.1"/>
</dbReference>
<dbReference type="AlphaFoldDB" id="A0A4Q2SZZ6"/>
<dbReference type="PANTHER" id="PTHR13343:SF17">
    <property type="entry name" value="CELLULAR REPRESSOR OF E1A-STIMULATED GENES, ISOFORM A"/>
    <property type="match status" value="1"/>
</dbReference>
<reference evidence="2 3" key="1">
    <citation type="submission" date="2019-01" db="EMBL/GenBank/DDBJ databases">
        <authorList>
            <person name="Deng T."/>
        </authorList>
    </citation>
    <scope>NUCLEOTIDE SEQUENCE [LARGE SCALE GENOMIC DNA]</scope>
    <source>
        <strain evidence="2 3">F8825</strain>
    </source>
</reference>
<keyword evidence="3" id="KW-1185">Reference proteome</keyword>
<protein>
    <submittedName>
        <fullName evidence="2">HugZ family protein</fullName>
    </submittedName>
</protein>
<dbReference type="InterPro" id="IPR011576">
    <property type="entry name" value="Pyridox_Oxase_N"/>
</dbReference>
<name>A0A4Q2SZZ6_9HYPH</name>
<dbReference type="Gene3D" id="2.30.110.10">
    <property type="entry name" value="Electron Transport, Fmn-binding Protein, Chain A"/>
    <property type="match status" value="1"/>
</dbReference>
<dbReference type="Gene3D" id="3.20.180.10">
    <property type="entry name" value="PNP-oxidase-like"/>
    <property type="match status" value="1"/>
</dbReference>
<evidence type="ECO:0000313" key="2">
    <source>
        <dbReference type="EMBL" id="RYC11845.1"/>
    </source>
</evidence>
<dbReference type="InterPro" id="IPR037119">
    <property type="entry name" value="Haem_oxidase_HugZ-like_sf"/>
</dbReference>
<proteinExistence type="predicted"/>
<dbReference type="OrthoDB" id="9814594at2"/>
<gene>
    <name evidence="2" type="ORF">EUU22_12300</name>
</gene>
<organism evidence="2 3">
    <name type="scientific">Ciceribacter ferrooxidans</name>
    <dbReference type="NCBI Taxonomy" id="2509717"/>
    <lineage>
        <taxon>Bacteria</taxon>
        <taxon>Pseudomonadati</taxon>
        <taxon>Pseudomonadota</taxon>
        <taxon>Alphaproteobacteria</taxon>
        <taxon>Hyphomicrobiales</taxon>
        <taxon>Rhizobiaceae</taxon>
        <taxon>Ciceribacter</taxon>
    </lineage>
</organism>
<dbReference type="GO" id="GO:0005737">
    <property type="term" value="C:cytoplasm"/>
    <property type="evidence" value="ECO:0007669"/>
    <property type="project" value="UniProtKB-ARBA"/>
</dbReference>
<accession>A0A4Q2SZZ6</accession>
<evidence type="ECO:0000313" key="3">
    <source>
        <dbReference type="Proteomes" id="UP000291088"/>
    </source>
</evidence>
<dbReference type="InterPro" id="IPR012349">
    <property type="entry name" value="Split_barrel_FMN-bd"/>
</dbReference>
<dbReference type="EMBL" id="SDVB01000238">
    <property type="protein sequence ID" value="RYC11845.1"/>
    <property type="molecule type" value="Genomic_DNA"/>
</dbReference>
<evidence type="ECO:0000259" key="1">
    <source>
        <dbReference type="Pfam" id="PF01243"/>
    </source>
</evidence>
<comment type="caution">
    <text evidence="2">The sequence shown here is derived from an EMBL/GenBank/DDBJ whole genome shotgun (WGS) entry which is preliminary data.</text>
</comment>
<dbReference type="Proteomes" id="UP000291088">
    <property type="component" value="Unassembled WGS sequence"/>
</dbReference>
<dbReference type="Pfam" id="PF01243">
    <property type="entry name" value="PNPOx_N"/>
    <property type="match status" value="1"/>
</dbReference>
<sequence>MTDKPSVIRETDDEARRLARGLLRSARYVALAVLDPETGFPVVSRVLLGTDTDGSAVILVSALSAHTRALKNDPRASLLAGVPGKGDPLAHPRVTVQCLAEAIDRDSPEHGRLRARFIARHPKSGLYIDFGDFGFFRLVPQSASLNGGFGRAYLLTGEDFRIVAPEAGDIAGNESEALQDLAKMAPDLANAIATAKCGQKPGKWAFCGLDMAGIDLICGDSLIRYEFSSLITRRKDLLSALTNTEKPIP</sequence>
<dbReference type="SUPFAM" id="SSF50475">
    <property type="entry name" value="FMN-binding split barrel"/>
    <property type="match status" value="1"/>
</dbReference>
<dbReference type="PANTHER" id="PTHR13343">
    <property type="entry name" value="CREG1 PROTEIN"/>
    <property type="match status" value="1"/>
</dbReference>